<keyword evidence="3" id="KW-0547">Nucleotide-binding</keyword>
<dbReference type="Proteomes" id="UP001237642">
    <property type="component" value="Unassembled WGS sequence"/>
</dbReference>
<dbReference type="AlphaFoldDB" id="A0AAD8I6J4"/>
<proteinExistence type="inferred from homology"/>
<dbReference type="Gene3D" id="3.40.50.1440">
    <property type="entry name" value="Tubulin/FtsZ, GTPase domain"/>
    <property type="match status" value="1"/>
</dbReference>
<keyword evidence="2" id="KW-0493">Microtubule</keyword>
<dbReference type="EMBL" id="JAUIZM010000006">
    <property type="protein sequence ID" value="KAK1379394.1"/>
    <property type="molecule type" value="Genomic_DNA"/>
</dbReference>
<dbReference type="PRINTS" id="PR01163">
    <property type="entry name" value="BETATUBULIN"/>
</dbReference>
<dbReference type="InterPro" id="IPR003008">
    <property type="entry name" value="Tubulin_FtsZ_GTPase"/>
</dbReference>
<dbReference type="InterPro" id="IPR036525">
    <property type="entry name" value="Tubulin/FtsZ_GTPase_sf"/>
</dbReference>
<evidence type="ECO:0000256" key="2">
    <source>
        <dbReference type="ARBA" id="ARBA00022701"/>
    </source>
</evidence>
<dbReference type="PANTHER" id="PTHR36527">
    <property type="entry name" value="OS01G0282866 PROTEIN"/>
    <property type="match status" value="1"/>
</dbReference>
<name>A0AAD8I6J4_9APIA</name>
<reference evidence="6" key="2">
    <citation type="submission" date="2023-05" db="EMBL/GenBank/DDBJ databases">
        <authorList>
            <person name="Schelkunov M.I."/>
        </authorList>
    </citation>
    <scope>NUCLEOTIDE SEQUENCE</scope>
    <source>
        <strain evidence="6">Hsosn_3</strain>
        <tissue evidence="6">Leaf</tissue>
    </source>
</reference>
<sequence length="111" mass="12365">MSEILHFQVGQCDNQIGSKFWEGVCDEHGIDPTGKYVGNSDLQLENVIVYYNKASCGRFGPRAVLMDLEPDTMDNVRTGPYGQIFHPDNFLFGQSGTGNNWAKGHSPRVQN</sequence>
<gene>
    <name evidence="6" type="ORF">POM88_026138</name>
</gene>
<dbReference type="GO" id="GO:0005525">
    <property type="term" value="F:GTP binding"/>
    <property type="evidence" value="ECO:0007669"/>
    <property type="project" value="UniProtKB-KW"/>
</dbReference>
<dbReference type="PANTHER" id="PTHR36527:SF3">
    <property type="entry name" value="OS01G0282866 PROTEIN"/>
    <property type="match status" value="1"/>
</dbReference>
<dbReference type="GO" id="GO:0005200">
    <property type="term" value="F:structural constituent of cytoskeleton"/>
    <property type="evidence" value="ECO:0007669"/>
    <property type="project" value="InterPro"/>
</dbReference>
<dbReference type="GO" id="GO:0005874">
    <property type="term" value="C:microtubule"/>
    <property type="evidence" value="ECO:0007669"/>
    <property type="project" value="UniProtKB-KW"/>
</dbReference>
<feature type="domain" description="Tubulin/FtsZ GTPase" evidence="5">
    <location>
        <begin position="3"/>
        <end position="106"/>
    </location>
</feature>
<dbReference type="SUPFAM" id="SSF52490">
    <property type="entry name" value="Tubulin nucleotide-binding domain-like"/>
    <property type="match status" value="1"/>
</dbReference>
<evidence type="ECO:0000256" key="4">
    <source>
        <dbReference type="ARBA" id="ARBA00023134"/>
    </source>
</evidence>
<evidence type="ECO:0000256" key="3">
    <source>
        <dbReference type="ARBA" id="ARBA00022741"/>
    </source>
</evidence>
<dbReference type="InterPro" id="IPR000217">
    <property type="entry name" value="Tubulin"/>
</dbReference>
<keyword evidence="7" id="KW-1185">Reference proteome</keyword>
<dbReference type="InterPro" id="IPR002453">
    <property type="entry name" value="Beta_tubulin"/>
</dbReference>
<comment type="caution">
    <text evidence="6">The sequence shown here is derived from an EMBL/GenBank/DDBJ whole genome shotgun (WGS) entry which is preliminary data.</text>
</comment>
<reference evidence="6" key="1">
    <citation type="submission" date="2023-02" db="EMBL/GenBank/DDBJ databases">
        <title>Genome of toxic invasive species Heracleum sosnowskyi carries increased number of genes despite the absence of recent whole-genome duplications.</title>
        <authorList>
            <person name="Schelkunov M."/>
            <person name="Shtratnikova V."/>
            <person name="Makarenko M."/>
            <person name="Klepikova A."/>
            <person name="Omelchenko D."/>
            <person name="Novikova G."/>
            <person name="Obukhova E."/>
            <person name="Bogdanov V."/>
            <person name="Penin A."/>
            <person name="Logacheva M."/>
        </authorList>
    </citation>
    <scope>NUCLEOTIDE SEQUENCE</scope>
    <source>
        <strain evidence="6">Hsosn_3</strain>
        <tissue evidence="6">Leaf</tissue>
    </source>
</reference>
<keyword evidence="4" id="KW-0342">GTP-binding</keyword>
<dbReference type="Pfam" id="PF00091">
    <property type="entry name" value="Tubulin"/>
    <property type="match status" value="1"/>
</dbReference>
<comment type="similarity">
    <text evidence="1">Belongs to the tubulin family.</text>
</comment>
<evidence type="ECO:0000313" key="7">
    <source>
        <dbReference type="Proteomes" id="UP001237642"/>
    </source>
</evidence>
<accession>A0AAD8I6J4</accession>
<organism evidence="6 7">
    <name type="scientific">Heracleum sosnowskyi</name>
    <dbReference type="NCBI Taxonomy" id="360622"/>
    <lineage>
        <taxon>Eukaryota</taxon>
        <taxon>Viridiplantae</taxon>
        <taxon>Streptophyta</taxon>
        <taxon>Embryophyta</taxon>
        <taxon>Tracheophyta</taxon>
        <taxon>Spermatophyta</taxon>
        <taxon>Magnoliopsida</taxon>
        <taxon>eudicotyledons</taxon>
        <taxon>Gunneridae</taxon>
        <taxon>Pentapetalae</taxon>
        <taxon>asterids</taxon>
        <taxon>campanulids</taxon>
        <taxon>Apiales</taxon>
        <taxon>Apiaceae</taxon>
        <taxon>Apioideae</taxon>
        <taxon>apioid superclade</taxon>
        <taxon>Tordylieae</taxon>
        <taxon>Tordyliinae</taxon>
        <taxon>Heracleum</taxon>
    </lineage>
</organism>
<evidence type="ECO:0000256" key="1">
    <source>
        <dbReference type="ARBA" id="ARBA00009636"/>
    </source>
</evidence>
<dbReference type="GO" id="GO:0007017">
    <property type="term" value="P:microtubule-based process"/>
    <property type="evidence" value="ECO:0007669"/>
    <property type="project" value="InterPro"/>
</dbReference>
<dbReference type="PRINTS" id="PR01161">
    <property type="entry name" value="TUBULIN"/>
</dbReference>
<evidence type="ECO:0000313" key="6">
    <source>
        <dbReference type="EMBL" id="KAK1379394.1"/>
    </source>
</evidence>
<dbReference type="GO" id="GO:0003924">
    <property type="term" value="F:GTPase activity"/>
    <property type="evidence" value="ECO:0007669"/>
    <property type="project" value="InterPro"/>
</dbReference>
<evidence type="ECO:0000259" key="5">
    <source>
        <dbReference type="Pfam" id="PF00091"/>
    </source>
</evidence>
<protein>
    <submittedName>
        <fullName evidence="6">Tubulin beta chain</fullName>
    </submittedName>
</protein>